<dbReference type="NCBIfam" id="NF033551">
    <property type="entry name" value="transpos_IS1182"/>
    <property type="match status" value="1"/>
</dbReference>
<gene>
    <name evidence="4" type="ORF">H9808_05965</name>
</gene>
<accession>A0A9D2G2K4</accession>
<reference evidence="4" key="2">
    <citation type="submission" date="2021-04" db="EMBL/GenBank/DDBJ databases">
        <authorList>
            <person name="Gilroy R."/>
        </authorList>
    </citation>
    <scope>NUCLEOTIDE SEQUENCE</scope>
    <source>
        <strain evidence="4">CHK169-4300</strain>
    </source>
</reference>
<dbReference type="InterPro" id="IPR008490">
    <property type="entry name" value="Transposase_InsH_N"/>
</dbReference>
<reference evidence="4" key="1">
    <citation type="journal article" date="2021" name="PeerJ">
        <title>Extensive microbial diversity within the chicken gut microbiome revealed by metagenomics and culture.</title>
        <authorList>
            <person name="Gilroy R."/>
            <person name="Ravi A."/>
            <person name="Getino M."/>
            <person name="Pursley I."/>
            <person name="Horton D.L."/>
            <person name="Alikhan N.F."/>
            <person name="Baker D."/>
            <person name="Gharbi K."/>
            <person name="Hall N."/>
            <person name="Watson M."/>
            <person name="Adriaenssens E.M."/>
            <person name="Foster-Nyarko E."/>
            <person name="Jarju S."/>
            <person name="Secka A."/>
            <person name="Antonio M."/>
            <person name="Oren A."/>
            <person name="Chaudhuri R.R."/>
            <person name="La Ragione R."/>
            <person name="Hildebrand F."/>
            <person name="Pallen M.J."/>
        </authorList>
    </citation>
    <scope>NUCLEOTIDE SEQUENCE</scope>
    <source>
        <strain evidence="4">CHK169-4300</strain>
    </source>
</reference>
<evidence type="ECO:0000259" key="2">
    <source>
        <dbReference type="Pfam" id="PF05598"/>
    </source>
</evidence>
<dbReference type="InterPro" id="IPR047629">
    <property type="entry name" value="IS1182_transpos"/>
</dbReference>
<feature type="domain" description="Transposase DDE" evidence="3">
    <location>
        <begin position="391"/>
        <end position="518"/>
    </location>
</feature>
<evidence type="ECO:0000313" key="5">
    <source>
        <dbReference type="Proteomes" id="UP000824106"/>
    </source>
</evidence>
<dbReference type="PANTHER" id="PTHR33408:SF2">
    <property type="entry name" value="TRANSPOSASE DDE DOMAIN-CONTAINING PROTEIN"/>
    <property type="match status" value="1"/>
</dbReference>
<comment type="caution">
    <text evidence="4">The sequence shown here is derived from an EMBL/GenBank/DDBJ whole genome shotgun (WGS) entry which is preliminary data.</text>
</comment>
<dbReference type="AlphaFoldDB" id="A0A9D2G2K4"/>
<name>A0A9D2G2K4_9LACT</name>
<sequence length="534" mass="63389">MYQNYNIKQVCLPIDLETKLEKNDFAHAIVQFVDSIPDAVFLPYYQSMGRPQYHPRMLLSVILCAYIQGVYSGRQIQNMLIDSIRMRYLSQDQIPNFRTINRFRVHPIMNDILDHSFIQFRELLVQSGLISGSALYIDGTKIEADANKYSFVWKKSILKYKDNLDQKALENYQQMVETKILPELIDDLKDELSIEEIERIRQSLEEKEEQLIEAIDQTETVEERKTLRKEKSEVHKQKKQFDDFAQRKMRYEEQLVIMGVRNSFSKTDHDATFMRMKEDHMRNGQLKPGYNIQLATENQFALAYDCFPNPTDTRTFIPFLEKIESKIGLPENIVADAGYASEENYCYVLDETESTPIIPHQGYLKEKKRAHKQNQFHRDNWPYNELDDYYICPNQKRVVFSHYSQRKDRNGFIRNFKIYECEDCTGCPLREKCTKAKEGKNRRLNINPTWEYIKIKANEKIESKETASYYAQRKIDVETVFGNIKQNMNFRRFHVRGTEKIFKEMGLVFLAHNFRKLVTRVRKYEGKTIIQNQI</sequence>
<organism evidence="4 5">
    <name type="scientific">Candidatus Atopostipes pullistercoris</name>
    <dbReference type="NCBI Taxonomy" id="2838467"/>
    <lineage>
        <taxon>Bacteria</taxon>
        <taxon>Bacillati</taxon>
        <taxon>Bacillota</taxon>
        <taxon>Bacilli</taxon>
        <taxon>Lactobacillales</taxon>
        <taxon>Carnobacteriaceae</taxon>
        <taxon>Atopostipes</taxon>
    </lineage>
</organism>
<proteinExistence type="predicted"/>
<keyword evidence="1" id="KW-0175">Coiled coil</keyword>
<evidence type="ECO:0000259" key="3">
    <source>
        <dbReference type="Pfam" id="PF13751"/>
    </source>
</evidence>
<protein>
    <submittedName>
        <fullName evidence="4">IS1182 family transposase</fullName>
    </submittedName>
</protein>
<feature type="domain" description="Transposase InsH N-terminal" evidence="2">
    <location>
        <begin position="15"/>
        <end position="104"/>
    </location>
</feature>
<evidence type="ECO:0000313" key="4">
    <source>
        <dbReference type="EMBL" id="HIZ71297.1"/>
    </source>
</evidence>
<dbReference type="Proteomes" id="UP000824106">
    <property type="component" value="Unassembled WGS sequence"/>
</dbReference>
<dbReference type="Pfam" id="PF13751">
    <property type="entry name" value="DDE_Tnp_1_6"/>
    <property type="match status" value="1"/>
</dbReference>
<dbReference type="Pfam" id="PF05598">
    <property type="entry name" value="DUF772"/>
    <property type="match status" value="1"/>
</dbReference>
<dbReference type="PANTHER" id="PTHR33408">
    <property type="entry name" value="TRANSPOSASE"/>
    <property type="match status" value="1"/>
</dbReference>
<feature type="coiled-coil region" evidence="1">
    <location>
        <begin position="194"/>
        <end position="224"/>
    </location>
</feature>
<evidence type="ECO:0000256" key="1">
    <source>
        <dbReference type="SAM" id="Coils"/>
    </source>
</evidence>
<dbReference type="EMBL" id="DXAZ01000091">
    <property type="protein sequence ID" value="HIZ71297.1"/>
    <property type="molecule type" value="Genomic_DNA"/>
</dbReference>
<dbReference type="InterPro" id="IPR025668">
    <property type="entry name" value="Tnp_DDE_dom"/>
</dbReference>